<organism evidence="2 3">
    <name type="scientific">Pseudidiomarina planktonica</name>
    <dbReference type="NCBI Taxonomy" id="1323738"/>
    <lineage>
        <taxon>Bacteria</taxon>
        <taxon>Pseudomonadati</taxon>
        <taxon>Pseudomonadota</taxon>
        <taxon>Gammaproteobacteria</taxon>
        <taxon>Alteromonadales</taxon>
        <taxon>Idiomarinaceae</taxon>
        <taxon>Pseudidiomarina</taxon>
    </lineage>
</organism>
<accession>A0A1Y6E5G7</accession>
<dbReference type="Proteomes" id="UP000194450">
    <property type="component" value="Unassembled WGS sequence"/>
</dbReference>
<reference evidence="3" key="1">
    <citation type="submission" date="2017-04" db="EMBL/GenBank/DDBJ databases">
        <authorList>
            <person name="Varghese N."/>
            <person name="Submissions S."/>
        </authorList>
    </citation>
    <scope>NUCLEOTIDE SEQUENCE [LARGE SCALE GENOMIC DNA]</scope>
</reference>
<evidence type="ECO:0000313" key="3">
    <source>
        <dbReference type="Proteomes" id="UP000194450"/>
    </source>
</evidence>
<gene>
    <name evidence="2" type="ORF">SAMN06297229_0019</name>
</gene>
<evidence type="ECO:0000256" key="1">
    <source>
        <dbReference type="SAM" id="SignalP"/>
    </source>
</evidence>
<keyword evidence="1" id="KW-0732">Signal</keyword>
<feature type="chain" id="PRO_5012576913" description="DUF3053 domain-containing protein" evidence="1">
    <location>
        <begin position="22"/>
        <end position="232"/>
    </location>
</feature>
<evidence type="ECO:0000313" key="2">
    <source>
        <dbReference type="EMBL" id="SMQ57879.1"/>
    </source>
</evidence>
<dbReference type="RefSeq" id="WP_086433233.1">
    <property type="nucleotide sequence ID" value="NZ_FXWH01000001.1"/>
</dbReference>
<dbReference type="OrthoDB" id="6313717at2"/>
<name>A0A1Y6E5G7_9GAMM</name>
<dbReference type="AlphaFoldDB" id="A0A1Y6E5G7"/>
<feature type="signal peptide" evidence="1">
    <location>
        <begin position="1"/>
        <end position="21"/>
    </location>
</feature>
<dbReference type="EMBL" id="FXWH01000001">
    <property type="protein sequence ID" value="SMQ57879.1"/>
    <property type="molecule type" value="Genomic_DNA"/>
</dbReference>
<sequence>MKAATFILTAGLMLTLSGCMATGEDSMARLSNEEIAVMDLTERELSLRTDMEAIGFEHQPFSTTIDTFTMPINDLFVNQYELMEQYRAIQEEHIDVQSFLNANDGKSDDELLAAAMAFDAEAESEDQKILPSLQRYESANDAIFSSNLALATKLTMQAVRLYDLSQIDLAALLEDEGMMMLTKIGQFGEVYDRAKAQLDYIGYANEYIEHNEKLVQQLQNLQGLKTASNASN</sequence>
<proteinExistence type="predicted"/>
<evidence type="ECO:0008006" key="4">
    <source>
        <dbReference type="Google" id="ProtNLM"/>
    </source>
</evidence>
<dbReference type="PROSITE" id="PS51257">
    <property type="entry name" value="PROKAR_LIPOPROTEIN"/>
    <property type="match status" value="1"/>
</dbReference>
<keyword evidence="3" id="KW-1185">Reference proteome</keyword>
<protein>
    <recommendedName>
        <fullName evidence="4">DUF3053 domain-containing protein</fullName>
    </recommendedName>
</protein>